<organism evidence="2 3">
    <name type="scientific">Parascaris equorum</name>
    <name type="common">Equine roundworm</name>
    <dbReference type="NCBI Taxonomy" id="6256"/>
    <lineage>
        <taxon>Eukaryota</taxon>
        <taxon>Metazoa</taxon>
        <taxon>Ecdysozoa</taxon>
        <taxon>Nematoda</taxon>
        <taxon>Chromadorea</taxon>
        <taxon>Rhabditida</taxon>
        <taxon>Spirurina</taxon>
        <taxon>Ascaridomorpha</taxon>
        <taxon>Ascaridoidea</taxon>
        <taxon>Ascarididae</taxon>
        <taxon>Parascaris</taxon>
    </lineage>
</organism>
<name>A0A914RJL1_PAREQ</name>
<accession>A0A914RJL1</accession>
<reference evidence="3" key="1">
    <citation type="submission" date="2022-11" db="UniProtKB">
        <authorList>
            <consortium name="WormBaseParasite"/>
        </authorList>
    </citation>
    <scope>IDENTIFICATION</scope>
</reference>
<evidence type="ECO:0000313" key="2">
    <source>
        <dbReference type="Proteomes" id="UP000887564"/>
    </source>
</evidence>
<evidence type="ECO:0000313" key="3">
    <source>
        <dbReference type="WBParaSite" id="PEQ_0000496701-mRNA-1"/>
    </source>
</evidence>
<sequence length="71" mass="7972">MLNHPCRTVVLLLMVTDIIQPVVDQPVDPDCRILSGVVNRTDSGLALAAFASRHRRLYNEYLGPLFNLKPQ</sequence>
<feature type="chain" id="PRO_5037241482" evidence="1">
    <location>
        <begin position="25"/>
        <end position="71"/>
    </location>
</feature>
<dbReference type="Proteomes" id="UP000887564">
    <property type="component" value="Unplaced"/>
</dbReference>
<keyword evidence="2" id="KW-1185">Reference proteome</keyword>
<feature type="signal peptide" evidence="1">
    <location>
        <begin position="1"/>
        <end position="24"/>
    </location>
</feature>
<keyword evidence="1" id="KW-0732">Signal</keyword>
<dbReference type="AlphaFoldDB" id="A0A914RJL1"/>
<evidence type="ECO:0000256" key="1">
    <source>
        <dbReference type="SAM" id="SignalP"/>
    </source>
</evidence>
<protein>
    <submittedName>
        <fullName evidence="3">Secreted protein</fullName>
    </submittedName>
</protein>
<dbReference type="WBParaSite" id="PEQ_0000496701-mRNA-1">
    <property type="protein sequence ID" value="PEQ_0000496701-mRNA-1"/>
    <property type="gene ID" value="PEQ_0000496701"/>
</dbReference>
<proteinExistence type="predicted"/>